<dbReference type="EMBL" id="JABCKV010000100">
    <property type="protein sequence ID" value="KAG5643691.1"/>
    <property type="molecule type" value="Genomic_DNA"/>
</dbReference>
<reference evidence="1" key="1">
    <citation type="submission" date="2020-07" db="EMBL/GenBank/DDBJ databases">
        <authorList>
            <person name="Nieuwenhuis M."/>
            <person name="Van De Peppel L.J.J."/>
        </authorList>
    </citation>
    <scope>NUCLEOTIDE SEQUENCE</scope>
    <source>
        <strain evidence="1">AP01</strain>
        <tissue evidence="1">Mycelium</tissue>
    </source>
</reference>
<protein>
    <submittedName>
        <fullName evidence="1">Uncharacterized protein</fullName>
    </submittedName>
</protein>
<organism evidence="1 2">
    <name type="scientific">Asterophora parasitica</name>
    <dbReference type="NCBI Taxonomy" id="117018"/>
    <lineage>
        <taxon>Eukaryota</taxon>
        <taxon>Fungi</taxon>
        <taxon>Dikarya</taxon>
        <taxon>Basidiomycota</taxon>
        <taxon>Agaricomycotina</taxon>
        <taxon>Agaricomycetes</taxon>
        <taxon>Agaricomycetidae</taxon>
        <taxon>Agaricales</taxon>
        <taxon>Tricholomatineae</taxon>
        <taxon>Lyophyllaceae</taxon>
        <taxon>Asterophora</taxon>
    </lineage>
</organism>
<dbReference type="AlphaFoldDB" id="A0A9P7K9Q5"/>
<keyword evidence="2" id="KW-1185">Reference proteome</keyword>
<comment type="caution">
    <text evidence="1">The sequence shown here is derived from an EMBL/GenBank/DDBJ whole genome shotgun (WGS) entry which is preliminary data.</text>
</comment>
<name>A0A9P7K9Q5_9AGAR</name>
<evidence type="ECO:0000313" key="1">
    <source>
        <dbReference type="EMBL" id="KAG5643691.1"/>
    </source>
</evidence>
<accession>A0A9P7K9Q5</accession>
<sequence>MTDPAYLRFTSLSPDRSCRLMEAKDRYSWVPAGDFICVSVVAHKLMMRHILLTRVSALICGLQMFAKIMRDDDTATLEMTPQAIQAGLLEMAVVATVLLQCGHHID</sequence>
<proteinExistence type="predicted"/>
<evidence type="ECO:0000313" key="2">
    <source>
        <dbReference type="Proteomes" id="UP000775547"/>
    </source>
</evidence>
<reference evidence="1" key="2">
    <citation type="submission" date="2021-10" db="EMBL/GenBank/DDBJ databases">
        <title>Phylogenomics reveals ancestral predisposition of the termite-cultivated fungus Termitomyces towards a domesticated lifestyle.</title>
        <authorList>
            <person name="Auxier B."/>
            <person name="Grum-Grzhimaylo A."/>
            <person name="Cardenas M.E."/>
            <person name="Lodge J.D."/>
            <person name="Laessoe T."/>
            <person name="Pedersen O."/>
            <person name="Smith M.E."/>
            <person name="Kuyper T.W."/>
            <person name="Franco-Molano E.A."/>
            <person name="Baroni T.J."/>
            <person name="Aanen D.K."/>
        </authorList>
    </citation>
    <scope>NUCLEOTIDE SEQUENCE</scope>
    <source>
        <strain evidence="1">AP01</strain>
        <tissue evidence="1">Mycelium</tissue>
    </source>
</reference>
<dbReference type="OrthoDB" id="3191568at2759"/>
<gene>
    <name evidence="1" type="ORF">DXG03_000524</name>
</gene>
<dbReference type="Proteomes" id="UP000775547">
    <property type="component" value="Unassembled WGS sequence"/>
</dbReference>